<comment type="caution">
    <text evidence="8">The sequence shown here is derived from an EMBL/GenBank/DDBJ whole genome shotgun (WGS) entry which is preliminary data.</text>
</comment>
<dbReference type="CDD" id="cd02440">
    <property type="entry name" value="AdoMet_MTases"/>
    <property type="match status" value="1"/>
</dbReference>
<evidence type="ECO:0000256" key="3">
    <source>
        <dbReference type="ARBA" id="ARBA00022679"/>
    </source>
</evidence>
<keyword evidence="4" id="KW-0949">S-adenosyl-L-methionine</keyword>
<dbReference type="InterPro" id="IPR057206">
    <property type="entry name" value="DUF7884"/>
</dbReference>
<keyword evidence="3 8" id="KW-0808">Transferase</keyword>
<evidence type="ECO:0000313" key="9">
    <source>
        <dbReference type="Proteomes" id="UP000286287"/>
    </source>
</evidence>
<evidence type="ECO:0000259" key="7">
    <source>
        <dbReference type="Pfam" id="PF25371"/>
    </source>
</evidence>
<feature type="signal peptide" evidence="6">
    <location>
        <begin position="1"/>
        <end position="25"/>
    </location>
</feature>
<dbReference type="OrthoDB" id="9782855at2"/>
<dbReference type="GO" id="GO:0032259">
    <property type="term" value="P:methylation"/>
    <property type="evidence" value="ECO:0007669"/>
    <property type="project" value="UniProtKB-KW"/>
</dbReference>
<sequence>MTGTRGRRRLGQASVVVGAATAALAARKMAATPPTPTQVRSSALHLLERVLPTSRGFDVELWDGTVIPATRQPVQARLVLRSEQALGRLLRLPADLALGEAYLRGDFDIQGDIGAIAGIADDFDAQLRPADWPGLLNDVQVLKRAAGAVPAPVSVSLEGEQHSRERDRAAIQYHYDVSNDFYRLWLDSRMVYSCAYFPTGQETLEQAQEAKLEYICRKLRLQAGERLLDIGCGWGGLAIYAAQRYGVQVLGVTLSQAQLMEAQERVKAAGLQNRVTLELRDYRDVLAAGHASFDKIASIGMAEHVGRKNMPTYFRSAYAALKPGGLMLNHAISDGIGQARVPMWLQSGNFARKYVFPDGELLPVWETLKHASEALFELRDVENLREHYALTLKHWAGRLEAQEAQARPMLGEQRWRLWRLYLGATSYYFQKGHLSIFQSLLAKPDAERAVPLPLTRADLYRA</sequence>
<evidence type="ECO:0000256" key="2">
    <source>
        <dbReference type="ARBA" id="ARBA00022603"/>
    </source>
</evidence>
<dbReference type="PIRSF" id="PIRSF003085">
    <property type="entry name" value="CMAS"/>
    <property type="match status" value="1"/>
</dbReference>
<evidence type="ECO:0000256" key="5">
    <source>
        <dbReference type="ARBA" id="ARBA00023098"/>
    </source>
</evidence>
<name>A0A418VC33_9DEIO</name>
<keyword evidence="9" id="KW-1185">Reference proteome</keyword>
<feature type="domain" description="DUF7884" evidence="7">
    <location>
        <begin position="56"/>
        <end position="116"/>
    </location>
</feature>
<dbReference type="AlphaFoldDB" id="A0A418VC33"/>
<evidence type="ECO:0000256" key="4">
    <source>
        <dbReference type="ARBA" id="ARBA00022691"/>
    </source>
</evidence>
<dbReference type="InterPro" id="IPR050723">
    <property type="entry name" value="CFA/CMAS"/>
</dbReference>
<keyword evidence="5" id="KW-0443">Lipid metabolism</keyword>
<dbReference type="Pfam" id="PF25371">
    <property type="entry name" value="DUF7884"/>
    <property type="match status" value="1"/>
</dbReference>
<organism evidence="8 9">
    <name type="scientific">Deinococcus cavernae</name>
    <dbReference type="NCBI Taxonomy" id="2320857"/>
    <lineage>
        <taxon>Bacteria</taxon>
        <taxon>Thermotogati</taxon>
        <taxon>Deinococcota</taxon>
        <taxon>Deinococci</taxon>
        <taxon>Deinococcales</taxon>
        <taxon>Deinococcaceae</taxon>
        <taxon>Deinococcus</taxon>
    </lineage>
</organism>
<comment type="similarity">
    <text evidence="1">Belongs to the CFA/CMAS family.</text>
</comment>
<protein>
    <submittedName>
        <fullName evidence="8">Class I SAM-dependent methyltransferase</fullName>
    </submittedName>
</protein>
<dbReference type="SUPFAM" id="SSF53335">
    <property type="entry name" value="S-adenosyl-L-methionine-dependent methyltransferases"/>
    <property type="match status" value="1"/>
</dbReference>
<dbReference type="Gene3D" id="3.40.50.150">
    <property type="entry name" value="Vaccinia Virus protein VP39"/>
    <property type="match status" value="1"/>
</dbReference>
<dbReference type="GO" id="GO:0008610">
    <property type="term" value="P:lipid biosynthetic process"/>
    <property type="evidence" value="ECO:0007669"/>
    <property type="project" value="InterPro"/>
</dbReference>
<reference evidence="8 9" key="1">
    <citation type="submission" date="2018-09" db="EMBL/GenBank/DDBJ databases">
        <authorList>
            <person name="Zhu H."/>
        </authorList>
    </citation>
    <scope>NUCLEOTIDE SEQUENCE [LARGE SCALE GENOMIC DNA]</scope>
    <source>
        <strain evidence="8 9">K2S05-167</strain>
    </source>
</reference>
<evidence type="ECO:0000256" key="6">
    <source>
        <dbReference type="SAM" id="SignalP"/>
    </source>
</evidence>
<keyword evidence="6" id="KW-0732">Signal</keyword>
<dbReference type="PANTHER" id="PTHR43667:SF1">
    <property type="entry name" value="CYCLOPROPANE-FATTY-ACYL-PHOSPHOLIPID SYNTHASE"/>
    <property type="match status" value="1"/>
</dbReference>
<evidence type="ECO:0000313" key="8">
    <source>
        <dbReference type="EMBL" id="RJF73677.1"/>
    </source>
</evidence>
<keyword evidence="2 8" id="KW-0489">Methyltransferase</keyword>
<evidence type="ECO:0000256" key="1">
    <source>
        <dbReference type="ARBA" id="ARBA00010815"/>
    </source>
</evidence>
<dbReference type="InterPro" id="IPR003333">
    <property type="entry name" value="CMAS"/>
</dbReference>
<dbReference type="PANTHER" id="PTHR43667">
    <property type="entry name" value="CYCLOPROPANE-FATTY-ACYL-PHOSPHOLIPID SYNTHASE"/>
    <property type="match status" value="1"/>
</dbReference>
<gene>
    <name evidence="8" type="ORF">D3875_11095</name>
</gene>
<dbReference type="RefSeq" id="WP_119766439.1">
    <property type="nucleotide sequence ID" value="NZ_QYUJ01000014.1"/>
</dbReference>
<dbReference type="Pfam" id="PF02353">
    <property type="entry name" value="CMAS"/>
    <property type="match status" value="1"/>
</dbReference>
<dbReference type="Proteomes" id="UP000286287">
    <property type="component" value="Unassembled WGS sequence"/>
</dbReference>
<feature type="chain" id="PRO_5019323989" evidence="6">
    <location>
        <begin position="26"/>
        <end position="462"/>
    </location>
</feature>
<dbReference type="InterPro" id="IPR029063">
    <property type="entry name" value="SAM-dependent_MTases_sf"/>
</dbReference>
<proteinExistence type="inferred from homology"/>
<dbReference type="EMBL" id="QYUJ01000014">
    <property type="protein sequence ID" value="RJF73677.1"/>
    <property type="molecule type" value="Genomic_DNA"/>
</dbReference>
<dbReference type="GO" id="GO:0008168">
    <property type="term" value="F:methyltransferase activity"/>
    <property type="evidence" value="ECO:0007669"/>
    <property type="project" value="UniProtKB-KW"/>
</dbReference>
<accession>A0A418VC33</accession>